<accession>A0A6P0UIV8</accession>
<dbReference type="EMBL" id="JAABOO010000001">
    <property type="protein sequence ID" value="NER13164.1"/>
    <property type="molecule type" value="Genomic_DNA"/>
</dbReference>
<comment type="caution">
    <text evidence="1">The sequence shown here is derived from an EMBL/GenBank/DDBJ whole genome shotgun (WGS) entry which is preliminary data.</text>
</comment>
<protein>
    <submittedName>
        <fullName evidence="1">Choice-of-anchor B family protein</fullName>
    </submittedName>
</protein>
<name>A0A6P0UIV8_9FLAO</name>
<reference evidence="1 2" key="1">
    <citation type="submission" date="2020-01" db="EMBL/GenBank/DDBJ databases">
        <title>Leptobacterium flavescens.</title>
        <authorList>
            <person name="Wang G."/>
        </authorList>
    </citation>
    <scope>NUCLEOTIDE SEQUENCE [LARGE SCALE GENOMIC DNA]</scope>
    <source>
        <strain evidence="1 2">KCTC 22160</strain>
    </source>
</reference>
<dbReference type="InterPro" id="IPR013211">
    <property type="entry name" value="LVIVD"/>
</dbReference>
<keyword evidence="2" id="KW-1185">Reference proteome</keyword>
<dbReference type="Proteomes" id="UP000468581">
    <property type="component" value="Unassembled WGS sequence"/>
</dbReference>
<gene>
    <name evidence="1" type="ORF">GWK08_06920</name>
</gene>
<organism evidence="1 2">
    <name type="scientific">Leptobacterium flavescens</name>
    <dbReference type="NCBI Taxonomy" id="472055"/>
    <lineage>
        <taxon>Bacteria</taxon>
        <taxon>Pseudomonadati</taxon>
        <taxon>Bacteroidota</taxon>
        <taxon>Flavobacteriia</taxon>
        <taxon>Flavobacteriales</taxon>
        <taxon>Flavobacteriaceae</taxon>
        <taxon>Leptobacterium</taxon>
    </lineage>
</organism>
<dbReference type="PANTHER" id="PTHR38787">
    <property type="entry name" value="REGULATORY P DOMAIN-CONTAINING PROTEIN"/>
    <property type="match status" value="1"/>
</dbReference>
<evidence type="ECO:0000313" key="2">
    <source>
        <dbReference type="Proteomes" id="UP000468581"/>
    </source>
</evidence>
<dbReference type="RefSeq" id="WP_163606162.1">
    <property type="nucleotide sequence ID" value="NZ_JAABOO010000001.1"/>
</dbReference>
<dbReference type="SUPFAM" id="SSF75011">
    <property type="entry name" value="3-carboxy-cis,cis-mucoante lactonizing enzyme"/>
    <property type="match status" value="1"/>
</dbReference>
<dbReference type="GO" id="GO:0005576">
    <property type="term" value="C:extracellular region"/>
    <property type="evidence" value="ECO:0007669"/>
    <property type="project" value="TreeGrafter"/>
</dbReference>
<dbReference type="Pfam" id="PF08309">
    <property type="entry name" value="LVIVD"/>
    <property type="match status" value="2"/>
</dbReference>
<sequence>MKWFRFIFSITFFFLYSCSSGSSDDIDPGDGNFDPNPPAANAVVPCENGMAGIYPCNGYDLVAHINLQSLGAGRGNDIWGWTDSSDGKEYALMGVDNGTVFIDLSDPVNPVIVGRLPTATTNSTWRDVKVYGDHAFIVSEAAGHGMQVFDLSRLRNVANPPETFNADATFTGFGNSHNIVINESTSFAYAVGTARNDAFNGGVHFVDISNPQSPQPAGGYGDDGYTHDGQVVTYNGPDTDYTGREIFVGSNEDQVVIADVTDKNNPSSISSLTYGNLAYTHQGWFTDDHRYFILGDELDEQGFGFRTRTLVFDFTDLDNPIVHHTYTGPTAAIDHNGYVKGDEFYLSNYTAGVRVIDISDIENRNMTETGFFDTFPNSNSANFNGVWSVYPYFDSGNIIVSDVDSGFFIIRKSN</sequence>
<proteinExistence type="predicted"/>
<dbReference type="PROSITE" id="PS51257">
    <property type="entry name" value="PROKAR_LIPOPROTEIN"/>
    <property type="match status" value="1"/>
</dbReference>
<dbReference type="PANTHER" id="PTHR38787:SF3">
    <property type="entry name" value="REGULATORY P DOMAIN-CONTAINING PROTEIN"/>
    <property type="match status" value="1"/>
</dbReference>
<dbReference type="NCBIfam" id="TIGR04312">
    <property type="entry name" value="choice_anch_B"/>
    <property type="match status" value="1"/>
</dbReference>
<dbReference type="InterPro" id="IPR027589">
    <property type="entry name" value="Choice_anch_B"/>
</dbReference>
<evidence type="ECO:0000313" key="1">
    <source>
        <dbReference type="EMBL" id="NER13164.1"/>
    </source>
</evidence>
<dbReference type="AlphaFoldDB" id="A0A6P0UIV8"/>